<dbReference type="Proteomes" id="UP000248806">
    <property type="component" value="Unassembled WGS sequence"/>
</dbReference>
<dbReference type="SUPFAM" id="SSF53597">
    <property type="entry name" value="Dihydrofolate reductase-like"/>
    <property type="match status" value="1"/>
</dbReference>
<organism evidence="5 6">
    <name type="scientific">Thermosporothrix hazakensis</name>
    <dbReference type="NCBI Taxonomy" id="644383"/>
    <lineage>
        <taxon>Bacteria</taxon>
        <taxon>Bacillati</taxon>
        <taxon>Chloroflexota</taxon>
        <taxon>Ktedonobacteria</taxon>
        <taxon>Ktedonobacterales</taxon>
        <taxon>Thermosporotrichaceae</taxon>
        <taxon>Thermosporothrix</taxon>
    </lineage>
</organism>
<protein>
    <submittedName>
        <fullName evidence="5">Riboflavin biosynthesis pyrimidine reductase</fullName>
    </submittedName>
</protein>
<comment type="caution">
    <text evidence="5">The sequence shown here is derived from an EMBL/GenBank/DDBJ whole genome shotgun (WGS) entry which is preliminary data.</text>
</comment>
<evidence type="ECO:0000259" key="4">
    <source>
        <dbReference type="Pfam" id="PF01872"/>
    </source>
</evidence>
<dbReference type="Pfam" id="PF01872">
    <property type="entry name" value="RibD_C"/>
    <property type="match status" value="1"/>
</dbReference>
<dbReference type="GO" id="GO:0008703">
    <property type="term" value="F:5-amino-6-(5-phosphoribosylamino)uracil reductase activity"/>
    <property type="evidence" value="ECO:0007669"/>
    <property type="project" value="InterPro"/>
</dbReference>
<dbReference type="OrthoDB" id="9800865at2"/>
<proteinExistence type="predicted"/>
<accession>A0A326UK71</accession>
<dbReference type="GO" id="GO:0009231">
    <property type="term" value="P:riboflavin biosynthetic process"/>
    <property type="evidence" value="ECO:0007669"/>
    <property type="project" value="InterPro"/>
</dbReference>
<sequence>MKHFTPFETLFDVTQGAAVSFPPPLDSLVGSFTLPASNHSPALIANFVTTLDGVVSLNAPGHMGGGDISGFNAQDRLLMGVLRSLADAVILGAGTLRAENLTGLAAEESCPEYADSFAQLRERLQKPRYPLNVFITAHGDIDPTAPVLHEGKIPVLFLTTQEGEQRLRKHSFPHTVSIAALKERGPLDPHEMISAVRLHQPGTLFLIEGGAHLLNDFLVARCLDELFLTLAPQIAGREDGDGRPGLVSGHHFAPDAPLWGTLVSLKRSESHLFLRYAFSR</sequence>
<keyword evidence="6" id="KW-1185">Reference proteome</keyword>
<dbReference type="InterPro" id="IPR024072">
    <property type="entry name" value="DHFR-like_dom_sf"/>
</dbReference>
<evidence type="ECO:0000313" key="6">
    <source>
        <dbReference type="Proteomes" id="UP000248806"/>
    </source>
</evidence>
<dbReference type="PANTHER" id="PTHR38011:SF7">
    <property type="entry name" value="2,5-DIAMINO-6-RIBOSYLAMINO-4(3H)-PYRIMIDINONE 5'-PHOSPHATE REDUCTASE"/>
    <property type="match status" value="1"/>
</dbReference>
<evidence type="ECO:0000256" key="1">
    <source>
        <dbReference type="ARBA" id="ARBA00005104"/>
    </source>
</evidence>
<dbReference type="PANTHER" id="PTHR38011">
    <property type="entry name" value="DIHYDROFOLATE REDUCTASE FAMILY PROTEIN (AFU_ORTHOLOGUE AFUA_8G06820)"/>
    <property type="match status" value="1"/>
</dbReference>
<gene>
    <name evidence="5" type="ORF">EI42_01365</name>
</gene>
<dbReference type="Gene3D" id="3.40.430.10">
    <property type="entry name" value="Dihydrofolate Reductase, subunit A"/>
    <property type="match status" value="1"/>
</dbReference>
<evidence type="ECO:0000256" key="2">
    <source>
        <dbReference type="ARBA" id="ARBA00022857"/>
    </source>
</evidence>
<feature type="domain" description="Bacterial bifunctional deaminase-reductase C-terminal" evidence="4">
    <location>
        <begin position="41"/>
        <end position="240"/>
    </location>
</feature>
<dbReference type="AlphaFoldDB" id="A0A326UK71"/>
<evidence type="ECO:0000256" key="3">
    <source>
        <dbReference type="ARBA" id="ARBA00023002"/>
    </source>
</evidence>
<reference evidence="5 6" key="1">
    <citation type="submission" date="2018-06" db="EMBL/GenBank/DDBJ databases">
        <title>Genomic Encyclopedia of Archaeal and Bacterial Type Strains, Phase II (KMG-II): from individual species to whole genera.</title>
        <authorList>
            <person name="Goeker M."/>
        </authorList>
    </citation>
    <scope>NUCLEOTIDE SEQUENCE [LARGE SCALE GENOMIC DNA]</scope>
    <source>
        <strain evidence="5 6">ATCC BAA-1881</strain>
    </source>
</reference>
<dbReference type="InterPro" id="IPR050765">
    <property type="entry name" value="Riboflavin_Biosynth_HTPR"/>
</dbReference>
<keyword evidence="2" id="KW-0521">NADP</keyword>
<dbReference type="RefSeq" id="WP_111320169.1">
    <property type="nucleotide sequence ID" value="NZ_BIFX01000001.1"/>
</dbReference>
<dbReference type="EMBL" id="QKUF01000003">
    <property type="protein sequence ID" value="PZW32823.1"/>
    <property type="molecule type" value="Genomic_DNA"/>
</dbReference>
<name>A0A326UK71_THEHA</name>
<comment type="pathway">
    <text evidence="1">Cofactor biosynthesis; riboflavin biosynthesis.</text>
</comment>
<evidence type="ECO:0000313" key="5">
    <source>
        <dbReference type="EMBL" id="PZW32823.1"/>
    </source>
</evidence>
<dbReference type="InterPro" id="IPR002734">
    <property type="entry name" value="RibDG_C"/>
</dbReference>
<keyword evidence="3" id="KW-0560">Oxidoreductase</keyword>